<sequence length="515" mass="56481">MAFVQALLADPGIPIKDRQDALHRVFADPGIPGPLRESTSSFWFKDPHPQLANMQSPELPQEADVVIIGSGITGASIARTLLEESDQLGNMGKKRPAVVMLEARDTCTGATGRNGGHILETVEEFADWEALYGLEAAKALTRFRLAHLEEILKVADQYGLTKETQARKVEFLSVHFDEERWRQTAQCIQRFKMCMPVESAEWKLFEKSEIPKEWCLPHAIGVVAGPAGALWPYKLVTGVLEELRRENPGNFLIETNTPVTQVSADGTSSLRYAVQTPRGILRARHVIHCTNAHVGHLVPELRGHVYPVRGQMSAQNPGSKFICQATEHSWLFNYERGFDYLTQLPPAGESSGKMMLGGGFAQGRNNGLADLGIPTDSELSLACDIHLSGALSAVFGRENWGHVAGPGVEQMWTGNMGFSSDGLPWVGQLPSSVSYAAETTKQDGAQWVCCGFSGEGMVQAWLSGTAVAKMLLSSDRKHHLKPDYVSWIPEQMLLTEERLKKAGLARVVSDRASNL</sequence>
<dbReference type="STRING" id="1403190.A0A0F0ID33"/>
<dbReference type="Gene3D" id="3.30.9.10">
    <property type="entry name" value="D-Amino Acid Oxidase, subunit A, domain 2"/>
    <property type="match status" value="1"/>
</dbReference>
<dbReference type="AlphaFoldDB" id="A0A0F0ID33"/>
<dbReference type="PANTHER" id="PTHR13847:SF213">
    <property type="entry name" value="DEPENDENT OXIDOREDUCTASE, PUTATIVE-RELATED"/>
    <property type="match status" value="1"/>
</dbReference>
<proteinExistence type="predicted"/>
<evidence type="ECO:0000259" key="1">
    <source>
        <dbReference type="Pfam" id="PF01266"/>
    </source>
</evidence>
<dbReference type="PANTHER" id="PTHR13847">
    <property type="entry name" value="SARCOSINE DEHYDROGENASE-RELATED"/>
    <property type="match status" value="1"/>
</dbReference>
<gene>
    <name evidence="2" type="ORF">P875_00010038</name>
</gene>
<dbReference type="Gene3D" id="3.50.50.60">
    <property type="entry name" value="FAD/NAD(P)-binding domain"/>
    <property type="match status" value="1"/>
</dbReference>
<name>A0A0F0ID33_ASPPU</name>
<feature type="domain" description="FAD dependent oxidoreductase" evidence="1">
    <location>
        <begin position="64"/>
        <end position="470"/>
    </location>
</feature>
<dbReference type="SUPFAM" id="SSF51905">
    <property type="entry name" value="FAD/NAD(P)-binding domain"/>
    <property type="match status" value="1"/>
</dbReference>
<dbReference type="InterPro" id="IPR006076">
    <property type="entry name" value="FAD-dep_OxRdtase"/>
</dbReference>
<organism evidence="2 3">
    <name type="scientific">Aspergillus parasiticus (strain ATCC 56775 / NRRL 5862 / SRRC 143 / SU-1)</name>
    <dbReference type="NCBI Taxonomy" id="1403190"/>
    <lineage>
        <taxon>Eukaryota</taxon>
        <taxon>Fungi</taxon>
        <taxon>Dikarya</taxon>
        <taxon>Ascomycota</taxon>
        <taxon>Pezizomycotina</taxon>
        <taxon>Eurotiomycetes</taxon>
        <taxon>Eurotiomycetidae</taxon>
        <taxon>Eurotiales</taxon>
        <taxon>Aspergillaceae</taxon>
        <taxon>Aspergillus</taxon>
        <taxon>Aspergillus subgen. Circumdati</taxon>
    </lineage>
</organism>
<protein>
    <submittedName>
        <fullName evidence="2">DadA</fullName>
    </submittedName>
</protein>
<evidence type="ECO:0000313" key="2">
    <source>
        <dbReference type="EMBL" id="KJK65709.1"/>
    </source>
</evidence>
<dbReference type="Pfam" id="PF01266">
    <property type="entry name" value="DAO"/>
    <property type="match status" value="1"/>
</dbReference>
<reference evidence="2 3" key="1">
    <citation type="submission" date="2015-02" db="EMBL/GenBank/DDBJ databases">
        <title>Draft genome sequence of Aspergillus parasiticus SU-1.</title>
        <authorList>
            <person name="Yu J."/>
            <person name="Fedorova N."/>
            <person name="Yin Y."/>
            <person name="Losada L."/>
            <person name="Zafar N."/>
            <person name="Taujale R."/>
            <person name="Ehrlich K.C."/>
            <person name="Bhatnagar D."/>
            <person name="Cleveland T.E."/>
            <person name="Bennett J.W."/>
            <person name="Nierman W.C."/>
        </authorList>
    </citation>
    <scope>NUCLEOTIDE SEQUENCE [LARGE SCALE GENOMIC DNA]</scope>
    <source>
        <strain evidence="3">ATCC 56775 / NRRL 5862 / SRRC 143 / SU-1</strain>
    </source>
</reference>
<evidence type="ECO:0000313" key="3">
    <source>
        <dbReference type="Proteomes" id="UP000033540"/>
    </source>
</evidence>
<dbReference type="Proteomes" id="UP000033540">
    <property type="component" value="Unassembled WGS sequence"/>
</dbReference>
<dbReference type="EMBL" id="JZEE01000357">
    <property type="protein sequence ID" value="KJK65709.1"/>
    <property type="molecule type" value="Genomic_DNA"/>
</dbReference>
<dbReference type="OrthoDB" id="512662at2759"/>
<dbReference type="InterPro" id="IPR036188">
    <property type="entry name" value="FAD/NAD-bd_sf"/>
</dbReference>
<comment type="caution">
    <text evidence="2">The sequence shown here is derived from an EMBL/GenBank/DDBJ whole genome shotgun (WGS) entry which is preliminary data.</text>
</comment>
<dbReference type="GO" id="GO:0005737">
    <property type="term" value="C:cytoplasm"/>
    <property type="evidence" value="ECO:0007669"/>
    <property type="project" value="TreeGrafter"/>
</dbReference>
<accession>A0A0F0ID33</accession>